<comment type="caution">
    <text evidence="2">The sequence shown here is derived from an EMBL/GenBank/DDBJ whole genome shotgun (WGS) entry which is preliminary data.</text>
</comment>
<protein>
    <submittedName>
        <fullName evidence="2">Uncharacterized protein</fullName>
    </submittedName>
</protein>
<sequence length="136" mass="15296">MVQYRFPTFKFLSSRPFQKPTNGTCRINWYRCVIVFLVAAVISVFIFTHDRKLVAVRPLIQHSSTIHAGKSPFVKDRSPLDNSIQSIIVPSRIHGVRPIVPADDAPSNQSNIPGYLITALDSIHPSNPICWLKIAM</sequence>
<reference evidence="2" key="1">
    <citation type="submission" date="2013-08" db="EMBL/GenBank/DDBJ databases">
        <title>Gene expansion shapes genome architecture in the human pathogen Lichtheimia corymbifera: an evolutionary genomics analysis in the ancient terrestrial Mucorales (Mucoromycotina).</title>
        <authorList>
            <person name="Schwartze V.U."/>
            <person name="Winter S."/>
            <person name="Shelest E."/>
            <person name="Marcet-Houben M."/>
            <person name="Horn F."/>
            <person name="Wehner S."/>
            <person name="Hoffmann K."/>
            <person name="Riege K."/>
            <person name="Sammeth M."/>
            <person name="Nowrousian M."/>
            <person name="Valiante V."/>
            <person name="Linde J."/>
            <person name="Jacobsen I.D."/>
            <person name="Marz M."/>
            <person name="Brakhage A.A."/>
            <person name="Gabaldon T."/>
            <person name="Bocker S."/>
            <person name="Voigt K."/>
        </authorList>
    </citation>
    <scope>NUCLEOTIDE SEQUENCE [LARGE SCALE GENOMIC DNA]</scope>
    <source>
        <strain evidence="2">FSU 9682</strain>
    </source>
</reference>
<dbReference type="VEuPathDB" id="FungiDB:LCOR_08015.1"/>
<evidence type="ECO:0000313" key="3">
    <source>
        <dbReference type="Proteomes" id="UP000027586"/>
    </source>
</evidence>
<name>A0A068S5E7_9FUNG</name>
<dbReference type="Proteomes" id="UP000027586">
    <property type="component" value="Unassembled WGS sequence"/>
</dbReference>
<gene>
    <name evidence="2" type="ORF">LCOR_08015.1</name>
</gene>
<keyword evidence="3" id="KW-1185">Reference proteome</keyword>
<dbReference type="EMBL" id="CBTN010000042">
    <property type="protein sequence ID" value="CDH57022.1"/>
    <property type="molecule type" value="Genomic_DNA"/>
</dbReference>
<feature type="transmembrane region" description="Helical" evidence="1">
    <location>
        <begin position="27"/>
        <end position="47"/>
    </location>
</feature>
<evidence type="ECO:0000256" key="1">
    <source>
        <dbReference type="SAM" id="Phobius"/>
    </source>
</evidence>
<proteinExistence type="predicted"/>
<keyword evidence="1" id="KW-0472">Membrane</keyword>
<evidence type="ECO:0000313" key="2">
    <source>
        <dbReference type="EMBL" id="CDH57022.1"/>
    </source>
</evidence>
<keyword evidence="1" id="KW-0812">Transmembrane</keyword>
<organism evidence="2 3">
    <name type="scientific">Lichtheimia corymbifera JMRC:FSU:9682</name>
    <dbReference type="NCBI Taxonomy" id="1263082"/>
    <lineage>
        <taxon>Eukaryota</taxon>
        <taxon>Fungi</taxon>
        <taxon>Fungi incertae sedis</taxon>
        <taxon>Mucoromycota</taxon>
        <taxon>Mucoromycotina</taxon>
        <taxon>Mucoromycetes</taxon>
        <taxon>Mucorales</taxon>
        <taxon>Lichtheimiaceae</taxon>
        <taxon>Lichtheimia</taxon>
    </lineage>
</organism>
<accession>A0A068S5E7</accession>
<dbReference type="AlphaFoldDB" id="A0A068S5E7"/>
<keyword evidence="1" id="KW-1133">Transmembrane helix</keyword>